<accession>A0A378THM5</accession>
<gene>
    <name evidence="1" type="ORF">NCTC10821_03678</name>
</gene>
<organism evidence="1 2">
    <name type="scientific">Mycolicibacterium tokaiense</name>
    <dbReference type="NCBI Taxonomy" id="39695"/>
    <lineage>
        <taxon>Bacteria</taxon>
        <taxon>Bacillati</taxon>
        <taxon>Actinomycetota</taxon>
        <taxon>Actinomycetes</taxon>
        <taxon>Mycobacteriales</taxon>
        <taxon>Mycobacteriaceae</taxon>
        <taxon>Mycolicibacterium</taxon>
    </lineage>
</organism>
<sequence>MGQVSVSTDGAEVICRSSWAVNRARRRTVPLNQISDAVSLSGAELGLSCGEAVPDLSW</sequence>
<dbReference type="EMBL" id="UGQT01000001">
    <property type="protein sequence ID" value="STZ60140.1"/>
    <property type="molecule type" value="Genomic_DNA"/>
</dbReference>
<evidence type="ECO:0000313" key="2">
    <source>
        <dbReference type="Proteomes" id="UP000254978"/>
    </source>
</evidence>
<name>A0A378THM5_9MYCO</name>
<keyword evidence="2" id="KW-1185">Reference proteome</keyword>
<reference evidence="1 2" key="1">
    <citation type="submission" date="2018-06" db="EMBL/GenBank/DDBJ databases">
        <authorList>
            <consortium name="Pathogen Informatics"/>
            <person name="Doyle S."/>
        </authorList>
    </citation>
    <scope>NUCLEOTIDE SEQUENCE [LARGE SCALE GENOMIC DNA]</scope>
    <source>
        <strain evidence="1 2">NCTC10821</strain>
    </source>
</reference>
<protein>
    <submittedName>
        <fullName evidence="1">Uncharacterized protein</fullName>
    </submittedName>
</protein>
<dbReference type="Proteomes" id="UP000254978">
    <property type="component" value="Unassembled WGS sequence"/>
</dbReference>
<dbReference type="AlphaFoldDB" id="A0A378THM5"/>
<proteinExistence type="predicted"/>
<evidence type="ECO:0000313" key="1">
    <source>
        <dbReference type="EMBL" id="STZ60140.1"/>
    </source>
</evidence>